<dbReference type="OrthoDB" id="5093794at2759"/>
<evidence type="ECO:0000313" key="2">
    <source>
        <dbReference type="Proteomes" id="UP000236664"/>
    </source>
</evidence>
<protein>
    <submittedName>
        <fullName evidence="1">Uncharacterized protein</fullName>
    </submittedName>
</protein>
<dbReference type="AlphaFoldDB" id="A0A2K0UBR5"/>
<dbReference type="Proteomes" id="UP000236664">
    <property type="component" value="Unassembled WGS sequence"/>
</dbReference>
<sequence length="63" mass="7536">MQKSANLARSYEREIGKHDDEINAREDMLESLDREQKKWDFELERLSDVEKMAQRLAAKVQKK</sequence>
<name>A0A2K0UBR5_GIBNY</name>
<comment type="caution">
    <text evidence="1">The sequence shown here is derived from an EMBL/GenBank/DDBJ whole genome shotgun (WGS) entry which is preliminary data.</text>
</comment>
<reference evidence="1 2" key="1">
    <citation type="submission" date="2017-06" db="EMBL/GenBank/DDBJ databases">
        <title>Genome of Fusarium nygamai isolate CS10214.</title>
        <authorList>
            <person name="Gardiner D.M."/>
            <person name="Obanor F."/>
            <person name="Kazan K."/>
        </authorList>
    </citation>
    <scope>NUCLEOTIDE SEQUENCE [LARGE SCALE GENOMIC DNA]</scope>
    <source>
        <strain evidence="1 2">CS10214</strain>
    </source>
</reference>
<evidence type="ECO:0000313" key="1">
    <source>
        <dbReference type="EMBL" id="PNP55218.1"/>
    </source>
</evidence>
<accession>A0A2K0UBR5</accession>
<dbReference type="EMBL" id="MTQA01000598">
    <property type="protein sequence ID" value="PNP55218.1"/>
    <property type="molecule type" value="Genomic_DNA"/>
</dbReference>
<gene>
    <name evidence="1" type="ORF">FNYG_15545</name>
</gene>
<keyword evidence="2" id="KW-1185">Reference proteome</keyword>
<organism evidence="1 2">
    <name type="scientific">Gibberella nygamai</name>
    <name type="common">Bean root rot disease fungus</name>
    <name type="synonym">Fusarium nygamai</name>
    <dbReference type="NCBI Taxonomy" id="42673"/>
    <lineage>
        <taxon>Eukaryota</taxon>
        <taxon>Fungi</taxon>
        <taxon>Dikarya</taxon>
        <taxon>Ascomycota</taxon>
        <taxon>Pezizomycotina</taxon>
        <taxon>Sordariomycetes</taxon>
        <taxon>Hypocreomycetidae</taxon>
        <taxon>Hypocreales</taxon>
        <taxon>Nectriaceae</taxon>
        <taxon>Fusarium</taxon>
        <taxon>Fusarium fujikuroi species complex</taxon>
    </lineage>
</organism>
<proteinExistence type="predicted"/>